<dbReference type="PATRIC" id="fig|1352.655.peg.1385"/>
<feature type="transmembrane region" description="Helical" evidence="6">
    <location>
        <begin position="143"/>
        <end position="165"/>
    </location>
</feature>
<dbReference type="PANTHER" id="PTHR33545:SF9">
    <property type="entry name" value="UPF0750 MEMBRANE PROTEIN YITE"/>
    <property type="match status" value="1"/>
</dbReference>
<dbReference type="EMBL" id="JAIFOC010000055">
    <property type="protein sequence ID" value="MBX4222677.1"/>
    <property type="molecule type" value="Genomic_DNA"/>
</dbReference>
<dbReference type="CDD" id="cd16380">
    <property type="entry name" value="YitT_C"/>
    <property type="match status" value="1"/>
</dbReference>
<dbReference type="Pfam" id="PF02588">
    <property type="entry name" value="YitT_membrane"/>
    <property type="match status" value="1"/>
</dbReference>
<evidence type="ECO:0000256" key="1">
    <source>
        <dbReference type="ARBA" id="ARBA00004651"/>
    </source>
</evidence>
<feature type="transmembrane region" description="Helical" evidence="6">
    <location>
        <begin position="55"/>
        <end position="74"/>
    </location>
</feature>
<dbReference type="EMBL" id="LRHK01000001">
    <property type="protein sequence ID" value="KWX19221.1"/>
    <property type="molecule type" value="Genomic_DNA"/>
</dbReference>
<evidence type="ECO:0000256" key="6">
    <source>
        <dbReference type="SAM" id="Phobius"/>
    </source>
</evidence>
<reference evidence="8 10" key="1">
    <citation type="submission" date="2016-01" db="EMBL/GenBank/DDBJ databases">
        <title>Molecular Mechanisms for transfer of large genomic segments between Enterococcus faecium strains.</title>
        <authorList>
            <person name="Garcia-Solache M.A."/>
            <person name="Lebreton F."/>
            <person name="Mclaughlin R.E."/>
            <person name="Whiteaker J.D."/>
            <person name="Gilmore M.S."/>
            <person name="Rice L.B."/>
        </authorList>
    </citation>
    <scope>NUCLEOTIDE SEQUENCE [LARGE SCALE GENOMIC DNA]</scope>
    <source>
        <strain evidence="8 10">D344RRF x C68</strain>
    </source>
</reference>
<evidence type="ECO:0000313" key="10">
    <source>
        <dbReference type="Proteomes" id="UP000070452"/>
    </source>
</evidence>
<reference evidence="9" key="2">
    <citation type="journal article" date="2022" name="J. Anim. Sci.">
        <title>Whole genome sequence analyses-based assessment of virulence potential and antimicrobial susceptibilities and resistance of Enterococcus faecium strains isolated from commercial swine and cattle probiotic products.</title>
        <authorList>
            <person name="Shridhar P.B."/>
            <person name="Amachawadi R.G."/>
            <person name="Tokach M."/>
            <person name="Patel I."/>
            <person name="Gangiredla J."/>
            <person name="Mammel M."/>
            <person name="Nagaraja T.G."/>
        </authorList>
    </citation>
    <scope>NUCLEOTIDE SEQUENCE</scope>
    <source>
        <strain evidence="9">EF215</strain>
    </source>
</reference>
<evidence type="ECO:0000259" key="7">
    <source>
        <dbReference type="Pfam" id="PF10035"/>
    </source>
</evidence>
<keyword evidence="2" id="KW-1003">Cell membrane</keyword>
<feature type="transmembrane region" description="Helical" evidence="6">
    <location>
        <begin position="105"/>
        <end position="123"/>
    </location>
</feature>
<dbReference type="InterPro" id="IPR051461">
    <property type="entry name" value="UPF0750_membrane"/>
</dbReference>
<name>A0A132PA57_ENTFC</name>
<gene>
    <name evidence="8" type="ORF">AWT83_12360</name>
    <name evidence="9" type="ORF">KYX88_07570</name>
</gene>
<sequence>MKETRQFIWTYIKIIFALFILGVAINMFLGPHHIAAGGVSGLGILLEAALGFDRAIVILVLNIVMLVLALLFLGKKPFFKVLFGSLFFPLIIAIVPETMITSDRLLSVIFGSAIFALGVAILYKNNSSSGGTTIPPLIFKKYFHLNTSIGLFFTDAFVVSLNLFVFGIEEFLYAILSIAITSIVMTYIETGINRKKSVMVMSEHYLEDIRLRLSAEIGRGLTLLEAKGGYNRKSKEVLLIVVTDHEFSRMKPLIEEIDPSAFVIVSSVAEVMGRGFTYHPIE</sequence>
<evidence type="ECO:0000256" key="4">
    <source>
        <dbReference type="ARBA" id="ARBA00022989"/>
    </source>
</evidence>
<keyword evidence="3 6" id="KW-0812">Transmembrane</keyword>
<dbReference type="PANTHER" id="PTHR33545">
    <property type="entry name" value="UPF0750 MEMBRANE PROTEIN YITT-RELATED"/>
    <property type="match status" value="1"/>
</dbReference>
<feature type="transmembrane region" description="Helical" evidence="6">
    <location>
        <begin position="81"/>
        <end position="99"/>
    </location>
</feature>
<feature type="domain" description="DUF2179" evidence="7">
    <location>
        <begin position="219"/>
        <end position="273"/>
    </location>
</feature>
<dbReference type="PIRSF" id="PIRSF006483">
    <property type="entry name" value="Membrane_protein_YitT"/>
    <property type="match status" value="1"/>
</dbReference>
<dbReference type="GO" id="GO:0005886">
    <property type="term" value="C:plasma membrane"/>
    <property type="evidence" value="ECO:0007669"/>
    <property type="project" value="UniProtKB-SubCell"/>
</dbReference>
<accession>A0A132PA57</accession>
<dbReference type="Gene3D" id="3.30.70.120">
    <property type="match status" value="1"/>
</dbReference>
<evidence type="ECO:0000256" key="3">
    <source>
        <dbReference type="ARBA" id="ARBA00022692"/>
    </source>
</evidence>
<organism evidence="8 10">
    <name type="scientific">Enterococcus faecium</name>
    <name type="common">Streptococcus faecium</name>
    <dbReference type="NCBI Taxonomy" id="1352"/>
    <lineage>
        <taxon>Bacteria</taxon>
        <taxon>Bacillati</taxon>
        <taxon>Bacillota</taxon>
        <taxon>Bacilli</taxon>
        <taxon>Lactobacillales</taxon>
        <taxon>Enterococcaceae</taxon>
        <taxon>Enterococcus</taxon>
    </lineage>
</organism>
<comment type="subcellular location">
    <subcellularLocation>
        <location evidence="1">Cell membrane</location>
        <topology evidence="1">Multi-pass membrane protein</topology>
    </subcellularLocation>
</comment>
<dbReference type="InterPro" id="IPR019264">
    <property type="entry name" value="DUF2179"/>
</dbReference>
<dbReference type="Pfam" id="PF10035">
    <property type="entry name" value="DUF2179"/>
    <property type="match status" value="1"/>
</dbReference>
<dbReference type="AlphaFoldDB" id="A0A132PA57"/>
<feature type="transmembrane region" description="Helical" evidence="6">
    <location>
        <begin position="171"/>
        <end position="188"/>
    </location>
</feature>
<dbReference type="Proteomes" id="UP000070452">
    <property type="component" value="Unassembled WGS sequence"/>
</dbReference>
<keyword evidence="4 6" id="KW-1133">Transmembrane helix</keyword>
<dbReference type="InterPro" id="IPR003740">
    <property type="entry name" value="YitT"/>
</dbReference>
<evidence type="ECO:0000313" key="8">
    <source>
        <dbReference type="EMBL" id="KWX19221.1"/>
    </source>
</evidence>
<protein>
    <submittedName>
        <fullName evidence="9">YitT family protein</fullName>
    </submittedName>
</protein>
<evidence type="ECO:0000256" key="5">
    <source>
        <dbReference type="ARBA" id="ARBA00023136"/>
    </source>
</evidence>
<dbReference type="RefSeq" id="WP_002295924.1">
    <property type="nucleotide sequence ID" value="NZ_AP026566.1"/>
</dbReference>
<evidence type="ECO:0000313" key="9">
    <source>
        <dbReference type="EMBL" id="MBX4222677.1"/>
    </source>
</evidence>
<proteinExistence type="predicted"/>
<dbReference type="Proteomes" id="UP001139644">
    <property type="component" value="Unassembled WGS sequence"/>
</dbReference>
<evidence type="ECO:0000256" key="2">
    <source>
        <dbReference type="ARBA" id="ARBA00022475"/>
    </source>
</evidence>
<dbReference type="InterPro" id="IPR015867">
    <property type="entry name" value="N-reg_PII/ATP_PRibTrfase_C"/>
</dbReference>
<feature type="transmembrane region" description="Helical" evidence="6">
    <location>
        <begin position="12"/>
        <end position="35"/>
    </location>
</feature>
<comment type="caution">
    <text evidence="8">The sequence shown here is derived from an EMBL/GenBank/DDBJ whole genome shotgun (WGS) entry which is preliminary data.</text>
</comment>
<keyword evidence="5 6" id="KW-0472">Membrane</keyword>